<evidence type="ECO:0000256" key="2">
    <source>
        <dbReference type="ARBA" id="ARBA00022741"/>
    </source>
</evidence>
<dbReference type="GO" id="GO:0005524">
    <property type="term" value="F:ATP binding"/>
    <property type="evidence" value="ECO:0007669"/>
    <property type="project" value="UniProtKB-KW"/>
</dbReference>
<dbReference type="Proteomes" id="UP000297014">
    <property type="component" value="Unassembled WGS sequence"/>
</dbReference>
<dbReference type="EMBL" id="JALP01000186">
    <property type="protein sequence ID" value="THG89990.1"/>
    <property type="molecule type" value="Genomic_DNA"/>
</dbReference>
<dbReference type="AlphaFoldDB" id="A0A4S4JYW1"/>
<dbReference type="GO" id="GO:0016887">
    <property type="term" value="F:ATP hydrolysis activity"/>
    <property type="evidence" value="ECO:0007669"/>
    <property type="project" value="TreeGrafter"/>
</dbReference>
<evidence type="ECO:0000256" key="3">
    <source>
        <dbReference type="ARBA" id="ARBA00022840"/>
    </source>
</evidence>
<dbReference type="SUPFAM" id="SSF52540">
    <property type="entry name" value="P-loop containing nucleoside triphosphate hydrolases"/>
    <property type="match status" value="1"/>
</dbReference>
<sequence>MLYEVEQLSQNLIKEAIVNQASDLHVIPTSQGYLVQMRIHGQIKSVKRLPSKQAERLISHLKYQSGMDIGERRKSQSSMLPFVEQNHKYTLRLSTLPATPSESLAIRISKQNSSTMIQNLPLLPKQLPSLFQALHYTYGLLLITGPTGSGKTTTLYSLLNEFISKKNRRVISIEDPIEQSIEQAVQIQINEKAGITFESGLHSILRHDPDVIVIGEIRDKQTAKLALRSALTGHYVLGTLHTHDCYSAIIRLLDFGLTRAELAEATRMIMTQRLFLPTCRYCERERAQECSHFLYRGRKAVYETLFAERLRETILNQEVPYRKLRNEVRLAWSLGYLEEEEIERQGLW</sequence>
<dbReference type="InterPro" id="IPR027417">
    <property type="entry name" value="P-loop_NTPase"/>
</dbReference>
<dbReference type="PANTHER" id="PTHR30258:SF2">
    <property type="entry name" value="COMG OPERON PROTEIN 1"/>
    <property type="match status" value="1"/>
</dbReference>
<reference evidence="5 6" key="1">
    <citation type="submission" date="2014-01" db="EMBL/GenBank/DDBJ databases">
        <title>Draft genome sequencing of Bacillus alcalophilus CGMCC 1.3604.</title>
        <authorList>
            <person name="Yang J."/>
            <person name="Diao L."/>
            <person name="Yang S."/>
        </authorList>
    </citation>
    <scope>NUCLEOTIDE SEQUENCE [LARGE SCALE GENOMIC DNA]</scope>
    <source>
        <strain evidence="5 6">CGMCC 1.3604</strain>
    </source>
</reference>
<feature type="domain" description="Bacterial type II secretion system protein E" evidence="4">
    <location>
        <begin position="205"/>
        <end position="219"/>
    </location>
</feature>
<dbReference type="Gene3D" id="3.40.50.300">
    <property type="entry name" value="P-loop containing nucleotide triphosphate hydrolases"/>
    <property type="match status" value="1"/>
</dbReference>
<protein>
    <submittedName>
        <fullName evidence="5">Competence protein ComG</fullName>
    </submittedName>
</protein>
<dbReference type="SMART" id="SM00382">
    <property type="entry name" value="AAA"/>
    <property type="match status" value="1"/>
</dbReference>
<keyword evidence="3" id="KW-0067">ATP-binding</keyword>
<dbReference type="Pfam" id="PF00437">
    <property type="entry name" value="T2SSE"/>
    <property type="match status" value="1"/>
</dbReference>
<keyword evidence="2" id="KW-0547">Nucleotide-binding</keyword>
<evidence type="ECO:0000256" key="1">
    <source>
        <dbReference type="ARBA" id="ARBA00006611"/>
    </source>
</evidence>
<evidence type="ECO:0000313" key="6">
    <source>
        <dbReference type="Proteomes" id="UP000297014"/>
    </source>
</evidence>
<comment type="caution">
    <text evidence="5">The sequence shown here is derived from an EMBL/GenBank/DDBJ whole genome shotgun (WGS) entry which is preliminary data.</text>
</comment>
<dbReference type="CDD" id="cd01129">
    <property type="entry name" value="PulE-GspE-like"/>
    <property type="match status" value="1"/>
</dbReference>
<dbReference type="PANTHER" id="PTHR30258">
    <property type="entry name" value="TYPE II SECRETION SYSTEM PROTEIN GSPE-RELATED"/>
    <property type="match status" value="1"/>
</dbReference>
<organism evidence="5 6">
    <name type="scientific">Alkalihalobacillus alcalophilus ATCC 27647 = CGMCC 1.3604</name>
    <dbReference type="NCBI Taxonomy" id="1218173"/>
    <lineage>
        <taxon>Bacteria</taxon>
        <taxon>Bacillati</taxon>
        <taxon>Bacillota</taxon>
        <taxon>Bacilli</taxon>
        <taxon>Bacillales</taxon>
        <taxon>Bacillaceae</taxon>
        <taxon>Alkalihalobacillus</taxon>
    </lineage>
</organism>
<dbReference type="InterPro" id="IPR001482">
    <property type="entry name" value="T2SS/T4SS_dom"/>
</dbReference>
<evidence type="ECO:0000313" key="5">
    <source>
        <dbReference type="EMBL" id="THG89990.1"/>
    </source>
</evidence>
<dbReference type="NCBIfam" id="NF041000">
    <property type="entry name" value="ATPase_ComGA"/>
    <property type="match status" value="1"/>
</dbReference>
<accession>A0A4S4JYW1</accession>
<evidence type="ECO:0000259" key="4">
    <source>
        <dbReference type="PROSITE" id="PS00662"/>
    </source>
</evidence>
<name>A0A4S4JYW1_ALKAL</name>
<comment type="similarity">
    <text evidence="1">Belongs to the GSP E family.</text>
</comment>
<gene>
    <name evidence="5" type="ORF">AJ85_14080</name>
</gene>
<dbReference type="PROSITE" id="PS00662">
    <property type="entry name" value="T2SP_E"/>
    <property type="match status" value="1"/>
</dbReference>
<dbReference type="InterPro" id="IPR003593">
    <property type="entry name" value="AAA+_ATPase"/>
</dbReference>
<dbReference type="Gene3D" id="3.30.450.90">
    <property type="match status" value="1"/>
</dbReference>
<dbReference type="GO" id="GO:0005886">
    <property type="term" value="C:plasma membrane"/>
    <property type="evidence" value="ECO:0007669"/>
    <property type="project" value="TreeGrafter"/>
</dbReference>
<dbReference type="InterPro" id="IPR047667">
    <property type="entry name" value="ATPase_ComGA"/>
</dbReference>
<proteinExistence type="inferred from homology"/>